<name>A0ABY4S013_AQUTE</name>
<protein>
    <submittedName>
        <fullName evidence="1">Uncharacterized protein</fullName>
    </submittedName>
</protein>
<organism evidence="1 2">
    <name type="scientific">Aquincola tertiaricarbonis</name>
    <dbReference type="NCBI Taxonomy" id="391953"/>
    <lineage>
        <taxon>Bacteria</taxon>
        <taxon>Pseudomonadati</taxon>
        <taxon>Pseudomonadota</taxon>
        <taxon>Betaproteobacteria</taxon>
        <taxon>Burkholderiales</taxon>
        <taxon>Sphaerotilaceae</taxon>
        <taxon>Aquincola</taxon>
    </lineage>
</organism>
<evidence type="ECO:0000313" key="2">
    <source>
        <dbReference type="Proteomes" id="UP001056201"/>
    </source>
</evidence>
<keyword evidence="2" id="KW-1185">Reference proteome</keyword>
<sequence>MADSSNSFTAATAWVASLGMQAPRPAGAAAAHGPALDVLRNAQVALYCDHEHEAILALREARRLLADGDLPGLEARRAVDEAAWHIRHHATRAAQSALQHARDRLA</sequence>
<proteinExistence type="predicted"/>
<dbReference type="RefSeq" id="WP_250194870.1">
    <property type="nucleotide sequence ID" value="NZ_CP097635.1"/>
</dbReference>
<dbReference type="Proteomes" id="UP001056201">
    <property type="component" value="Chromosome 1"/>
</dbReference>
<dbReference type="EMBL" id="CP097635">
    <property type="protein sequence ID" value="URI06608.1"/>
    <property type="molecule type" value="Genomic_DNA"/>
</dbReference>
<reference evidence="1" key="1">
    <citation type="submission" date="2022-05" db="EMBL/GenBank/DDBJ databases">
        <title>An RpoN-dependent PEP-CTERM gene is involved in floc formation of an Aquincola tertiaricarbonis strain.</title>
        <authorList>
            <person name="Qiu D."/>
            <person name="Xia M."/>
        </authorList>
    </citation>
    <scope>NUCLEOTIDE SEQUENCE</scope>
    <source>
        <strain evidence="1">RN12</strain>
    </source>
</reference>
<evidence type="ECO:0000313" key="1">
    <source>
        <dbReference type="EMBL" id="URI06608.1"/>
    </source>
</evidence>
<gene>
    <name evidence="1" type="ORF">MW290_11930</name>
</gene>
<accession>A0ABY4S013</accession>